<dbReference type="AlphaFoldDB" id="A0A2W1N724"/>
<dbReference type="OrthoDB" id="9795084at2"/>
<name>A0A2W1N724_PAEXE</name>
<protein>
    <recommendedName>
        <fullName evidence="2">Non-homologous end joining protein Ku</fullName>
    </recommendedName>
</protein>
<dbReference type="RefSeq" id="WP_089200626.1">
    <property type="nucleotide sequence ID" value="NZ_NHRJ02000008.1"/>
</dbReference>
<evidence type="ECO:0000256" key="3">
    <source>
        <dbReference type="SAM" id="MobiDB-lite"/>
    </source>
</evidence>
<dbReference type="InterPro" id="IPR006164">
    <property type="entry name" value="DNA_bd_Ku70/Ku80"/>
</dbReference>
<evidence type="ECO:0000256" key="2">
    <source>
        <dbReference type="HAMAP-Rule" id="MF_01875"/>
    </source>
</evidence>
<dbReference type="GO" id="GO:0003690">
    <property type="term" value="F:double-stranded DNA binding"/>
    <property type="evidence" value="ECO:0007669"/>
    <property type="project" value="UniProtKB-UniRule"/>
</dbReference>
<dbReference type="Proteomes" id="UP000214746">
    <property type="component" value="Unassembled WGS sequence"/>
</dbReference>
<evidence type="ECO:0000313" key="5">
    <source>
        <dbReference type="EMBL" id="PZE20257.1"/>
    </source>
</evidence>
<dbReference type="Gene3D" id="2.40.290.10">
    <property type="match status" value="1"/>
</dbReference>
<dbReference type="InterPro" id="IPR009187">
    <property type="entry name" value="Prok_Ku"/>
</dbReference>
<gene>
    <name evidence="2" type="primary">ku</name>
    <name evidence="5" type="ORF">CBW46_013995</name>
</gene>
<dbReference type="CDD" id="cd00789">
    <property type="entry name" value="KU_like"/>
    <property type="match status" value="1"/>
</dbReference>
<dbReference type="Pfam" id="PF02735">
    <property type="entry name" value="Ku"/>
    <property type="match status" value="1"/>
</dbReference>
<organism evidence="5 6">
    <name type="scientific">Paenibacillus xerothermodurans</name>
    <dbReference type="NCBI Taxonomy" id="1977292"/>
    <lineage>
        <taxon>Bacteria</taxon>
        <taxon>Bacillati</taxon>
        <taxon>Bacillota</taxon>
        <taxon>Bacilli</taxon>
        <taxon>Bacillales</taxon>
        <taxon>Paenibacillaceae</taxon>
        <taxon>Paenibacillus</taxon>
    </lineage>
</organism>
<keyword evidence="2" id="KW-0233">DNA recombination</keyword>
<feature type="compositionally biased region" description="Basic residues" evidence="3">
    <location>
        <begin position="260"/>
        <end position="269"/>
    </location>
</feature>
<dbReference type="PANTHER" id="PTHR41251">
    <property type="entry name" value="NON-HOMOLOGOUS END JOINING PROTEIN KU"/>
    <property type="match status" value="1"/>
</dbReference>
<comment type="function">
    <text evidence="2">With LigD forms a non-homologous end joining (NHEJ) DNA repair enzyme, which repairs dsDNA breaks with reduced fidelity. Binds linear dsDNA with 5'- and 3'- overhangs but not closed circular dsDNA nor ssDNA. Recruits and stimulates the ligase activity of LigD.</text>
</comment>
<evidence type="ECO:0000313" key="6">
    <source>
        <dbReference type="Proteomes" id="UP000214746"/>
    </source>
</evidence>
<evidence type="ECO:0000259" key="4">
    <source>
        <dbReference type="SMART" id="SM00559"/>
    </source>
</evidence>
<dbReference type="PANTHER" id="PTHR41251:SF1">
    <property type="entry name" value="NON-HOMOLOGOUS END JOINING PROTEIN KU"/>
    <property type="match status" value="1"/>
</dbReference>
<dbReference type="EMBL" id="NHRJ02000008">
    <property type="protein sequence ID" value="PZE20257.1"/>
    <property type="molecule type" value="Genomic_DNA"/>
</dbReference>
<dbReference type="SUPFAM" id="SSF100939">
    <property type="entry name" value="SPOC domain-like"/>
    <property type="match status" value="1"/>
</dbReference>
<dbReference type="InterPro" id="IPR016194">
    <property type="entry name" value="SPOC-like_C_dom_sf"/>
</dbReference>
<dbReference type="HAMAP" id="MF_01875">
    <property type="entry name" value="Prokaryotic_Ku"/>
    <property type="match status" value="1"/>
</dbReference>
<sequence length="276" mass="30557">MHTIWKGAISFGLVNIPVRMYAATEDKGISMRMVHNVCGGPITYARTCKNCEVPVQNDAIVRGYEFQPGRYVTFEKEELDRLGGERSRAIEIQDFVDLSEIDPVYFQKTYYLGPGDTGANAYNLLYHALKNTGKIGIANITLRNKSSLAAIRLVDNCIAMETIFFPDEIRPASAVPNLVENAEVSDKELNMAEMLIGQLSTDFEPKKYEDVYRQRVKDAIDAKVAGEEITVQPDAPTTNVIDLMAALQASLDQVTDKPAPKKKTGKGKKRTETASG</sequence>
<feature type="domain" description="Ku" evidence="4">
    <location>
        <begin position="52"/>
        <end position="180"/>
    </location>
</feature>
<dbReference type="SMART" id="SM00559">
    <property type="entry name" value="Ku78"/>
    <property type="match status" value="1"/>
</dbReference>
<keyword evidence="2" id="KW-0234">DNA repair</keyword>
<dbReference type="PIRSF" id="PIRSF006493">
    <property type="entry name" value="Prok_Ku"/>
    <property type="match status" value="1"/>
</dbReference>
<reference evidence="5" key="1">
    <citation type="submission" date="2018-06" db="EMBL/GenBank/DDBJ databases">
        <title>Paenibacillus xerothermodurans sp. nov. an extremely dry heat resistant spore forming bacterium isolated from the soil of Cape Canaveral, Florida.</title>
        <authorList>
            <person name="Seuylemezian A."/>
            <person name="Kaur N."/>
            <person name="Patil P."/>
            <person name="Patil P."/>
            <person name="Mayilraj S."/>
            <person name="Vaishampayan P."/>
        </authorList>
    </citation>
    <scope>NUCLEOTIDE SEQUENCE [LARGE SCALE GENOMIC DNA]</scope>
    <source>
        <strain evidence="5">ATCC 27380</strain>
    </source>
</reference>
<keyword evidence="1 2" id="KW-0238">DNA-binding</keyword>
<keyword evidence="2" id="KW-0227">DNA damage</keyword>
<comment type="subunit">
    <text evidence="2">Homodimer. Interacts with LigD.</text>
</comment>
<keyword evidence="6" id="KW-1185">Reference proteome</keyword>
<comment type="similarity">
    <text evidence="2">Belongs to the prokaryotic Ku family.</text>
</comment>
<dbReference type="GO" id="GO:0006303">
    <property type="term" value="P:double-strand break repair via nonhomologous end joining"/>
    <property type="evidence" value="ECO:0007669"/>
    <property type="project" value="UniProtKB-UniRule"/>
</dbReference>
<feature type="region of interest" description="Disordered" evidence="3">
    <location>
        <begin position="252"/>
        <end position="276"/>
    </location>
</feature>
<dbReference type="NCBIfam" id="TIGR02772">
    <property type="entry name" value="Ku_bact"/>
    <property type="match status" value="1"/>
</dbReference>
<comment type="caution">
    <text evidence="5">The sequence shown here is derived from an EMBL/GenBank/DDBJ whole genome shotgun (WGS) entry which is preliminary data.</text>
</comment>
<accession>A0A2W1N724</accession>
<dbReference type="GO" id="GO:0006310">
    <property type="term" value="P:DNA recombination"/>
    <property type="evidence" value="ECO:0007669"/>
    <property type="project" value="UniProtKB-KW"/>
</dbReference>
<evidence type="ECO:0000256" key="1">
    <source>
        <dbReference type="ARBA" id="ARBA00023125"/>
    </source>
</evidence>
<proteinExistence type="inferred from homology"/>